<gene>
    <name evidence="1" type="ORF">NBR_LOCUS18722</name>
</gene>
<dbReference type="WBParaSite" id="NBR_0001872101-mRNA-1">
    <property type="protein sequence ID" value="NBR_0001872101-mRNA-1"/>
    <property type="gene ID" value="NBR_0001872101"/>
</dbReference>
<proteinExistence type="predicted"/>
<dbReference type="Proteomes" id="UP000271162">
    <property type="component" value="Unassembled WGS sequence"/>
</dbReference>
<reference evidence="1 2" key="2">
    <citation type="submission" date="2018-11" db="EMBL/GenBank/DDBJ databases">
        <authorList>
            <consortium name="Pathogen Informatics"/>
        </authorList>
    </citation>
    <scope>NUCLEOTIDE SEQUENCE [LARGE SCALE GENOMIC DNA]</scope>
</reference>
<dbReference type="STRING" id="27835.A0A158R3P0"/>
<accession>A0A158R3P0</accession>
<reference evidence="3" key="1">
    <citation type="submission" date="2016-04" db="UniProtKB">
        <authorList>
            <consortium name="WormBaseParasite"/>
        </authorList>
    </citation>
    <scope>IDENTIFICATION</scope>
</reference>
<protein>
    <submittedName>
        <fullName evidence="3">Cyclin_C domain-containing protein</fullName>
    </submittedName>
</protein>
<sequence length="207" mass="22360">MCEMGAIPLTDAEWLADAVSVLHNSYAHLHPYMAVVLCLAGVIPIKFNGSLIAESTPGKAASRSTLAALSLSSSYVYSRIMADSWGCEQDLFAVSPFTGSQTLNELVDGLTSRKPSAGDTISFNSSSTDGVQVVPCVIRKKQRFASKILKKKSSLNKISKEPNVKRVTFEVEQLLTREGSVQDRNAARERLVVSLGGKMAKGKAMNY</sequence>
<evidence type="ECO:0000313" key="3">
    <source>
        <dbReference type="WBParaSite" id="NBR_0001872101-mRNA-1"/>
    </source>
</evidence>
<evidence type="ECO:0000313" key="1">
    <source>
        <dbReference type="EMBL" id="VDL82447.1"/>
    </source>
</evidence>
<keyword evidence="2" id="KW-1185">Reference proteome</keyword>
<name>A0A158R3P0_NIPBR</name>
<dbReference type="AlphaFoldDB" id="A0A158R3P0"/>
<evidence type="ECO:0000313" key="2">
    <source>
        <dbReference type="Proteomes" id="UP000271162"/>
    </source>
</evidence>
<organism evidence="3">
    <name type="scientific">Nippostrongylus brasiliensis</name>
    <name type="common">Rat hookworm</name>
    <dbReference type="NCBI Taxonomy" id="27835"/>
    <lineage>
        <taxon>Eukaryota</taxon>
        <taxon>Metazoa</taxon>
        <taxon>Ecdysozoa</taxon>
        <taxon>Nematoda</taxon>
        <taxon>Chromadorea</taxon>
        <taxon>Rhabditida</taxon>
        <taxon>Rhabditina</taxon>
        <taxon>Rhabditomorpha</taxon>
        <taxon>Strongyloidea</taxon>
        <taxon>Heligmosomidae</taxon>
        <taxon>Nippostrongylus</taxon>
    </lineage>
</organism>
<dbReference type="EMBL" id="UYSL01023629">
    <property type="protein sequence ID" value="VDL82447.1"/>
    <property type="molecule type" value="Genomic_DNA"/>
</dbReference>